<evidence type="ECO:0000256" key="3">
    <source>
        <dbReference type="ARBA" id="ARBA00005119"/>
    </source>
</evidence>
<feature type="transmembrane region" description="Helical" evidence="19">
    <location>
        <begin position="21"/>
        <end position="38"/>
    </location>
</feature>
<dbReference type="PANTHER" id="PTHR46382:SF1">
    <property type="entry name" value="PHOSPHATIDATE CYTIDYLYLTRANSFERASE"/>
    <property type="match status" value="1"/>
</dbReference>
<evidence type="ECO:0000256" key="4">
    <source>
        <dbReference type="ARBA" id="ARBA00005189"/>
    </source>
</evidence>
<protein>
    <recommendedName>
        <fullName evidence="7 18">Phosphatidate cytidylyltransferase</fullName>
        <ecNumber evidence="6 18">2.7.7.41</ecNumber>
    </recommendedName>
</protein>
<evidence type="ECO:0000256" key="17">
    <source>
        <dbReference type="ARBA" id="ARBA00023264"/>
    </source>
</evidence>
<keyword evidence="15 19" id="KW-0472">Membrane</keyword>
<evidence type="ECO:0000256" key="11">
    <source>
        <dbReference type="ARBA" id="ARBA00022692"/>
    </source>
</evidence>
<evidence type="ECO:0000256" key="12">
    <source>
        <dbReference type="ARBA" id="ARBA00022695"/>
    </source>
</evidence>
<evidence type="ECO:0000256" key="10">
    <source>
        <dbReference type="ARBA" id="ARBA00022679"/>
    </source>
</evidence>
<feature type="transmembrane region" description="Helical" evidence="19">
    <location>
        <begin position="173"/>
        <end position="193"/>
    </location>
</feature>
<dbReference type="GO" id="GO:0004605">
    <property type="term" value="F:phosphatidate cytidylyltransferase activity"/>
    <property type="evidence" value="ECO:0007669"/>
    <property type="project" value="UniProtKB-EC"/>
</dbReference>
<comment type="pathway">
    <text evidence="4">Lipid metabolism.</text>
</comment>
<feature type="transmembrane region" description="Helical" evidence="19">
    <location>
        <begin position="95"/>
        <end position="113"/>
    </location>
</feature>
<proteinExistence type="inferred from homology"/>
<keyword evidence="11 18" id="KW-0812">Transmembrane</keyword>
<keyword evidence="13 19" id="KW-1133">Transmembrane helix</keyword>
<dbReference type="AlphaFoldDB" id="A0A418NKH6"/>
<keyword evidence="9" id="KW-0444">Lipid biosynthesis</keyword>
<accession>A0A418NKH6</accession>
<comment type="catalytic activity">
    <reaction evidence="1 18">
        <text>a 1,2-diacyl-sn-glycero-3-phosphate + CTP + H(+) = a CDP-1,2-diacyl-sn-glycerol + diphosphate</text>
        <dbReference type="Rhea" id="RHEA:16229"/>
        <dbReference type="ChEBI" id="CHEBI:15378"/>
        <dbReference type="ChEBI" id="CHEBI:33019"/>
        <dbReference type="ChEBI" id="CHEBI:37563"/>
        <dbReference type="ChEBI" id="CHEBI:58332"/>
        <dbReference type="ChEBI" id="CHEBI:58608"/>
        <dbReference type="EC" id="2.7.7.41"/>
    </reaction>
</comment>
<evidence type="ECO:0000256" key="1">
    <source>
        <dbReference type="ARBA" id="ARBA00001698"/>
    </source>
</evidence>
<evidence type="ECO:0000256" key="2">
    <source>
        <dbReference type="ARBA" id="ARBA00004651"/>
    </source>
</evidence>
<dbReference type="InterPro" id="IPR000374">
    <property type="entry name" value="PC_trans"/>
</dbReference>
<evidence type="ECO:0000256" key="18">
    <source>
        <dbReference type="RuleBase" id="RU003938"/>
    </source>
</evidence>
<feature type="transmembrane region" description="Helical" evidence="19">
    <location>
        <begin position="133"/>
        <end position="153"/>
    </location>
</feature>
<dbReference type="EC" id="2.7.7.41" evidence="6 18"/>
<keyword evidence="17" id="KW-1208">Phospholipid metabolism</keyword>
<comment type="subcellular location">
    <subcellularLocation>
        <location evidence="2">Cell membrane</location>
        <topology evidence="2">Multi-pass membrane protein</topology>
    </subcellularLocation>
</comment>
<dbReference type="RefSeq" id="WP_119512556.1">
    <property type="nucleotide sequence ID" value="NZ_QXFK01000014.1"/>
</dbReference>
<dbReference type="GO" id="GO:0005886">
    <property type="term" value="C:plasma membrane"/>
    <property type="evidence" value="ECO:0007669"/>
    <property type="project" value="UniProtKB-SubCell"/>
</dbReference>
<evidence type="ECO:0000313" key="20">
    <source>
        <dbReference type="EMBL" id="RIV79724.1"/>
    </source>
</evidence>
<dbReference type="Proteomes" id="UP000285092">
    <property type="component" value="Unassembled WGS sequence"/>
</dbReference>
<organism evidence="20 21">
    <name type="scientific">Pelagerythrobacter aerophilus</name>
    <dbReference type="NCBI Taxonomy" id="2306995"/>
    <lineage>
        <taxon>Bacteria</taxon>
        <taxon>Pseudomonadati</taxon>
        <taxon>Pseudomonadota</taxon>
        <taxon>Alphaproteobacteria</taxon>
        <taxon>Sphingomonadales</taxon>
        <taxon>Erythrobacteraceae</taxon>
        <taxon>Pelagerythrobacter</taxon>
    </lineage>
</organism>
<evidence type="ECO:0000256" key="15">
    <source>
        <dbReference type="ARBA" id="ARBA00023136"/>
    </source>
</evidence>
<dbReference type="PANTHER" id="PTHR46382">
    <property type="entry name" value="PHOSPHATIDATE CYTIDYLYLTRANSFERASE"/>
    <property type="match status" value="1"/>
</dbReference>
<evidence type="ECO:0000313" key="21">
    <source>
        <dbReference type="Proteomes" id="UP000285092"/>
    </source>
</evidence>
<comment type="pathway">
    <text evidence="3 18">Phospholipid metabolism; CDP-diacylglycerol biosynthesis; CDP-diacylglycerol from sn-glycerol 3-phosphate: step 3/3.</text>
</comment>
<evidence type="ECO:0000256" key="14">
    <source>
        <dbReference type="ARBA" id="ARBA00023098"/>
    </source>
</evidence>
<evidence type="ECO:0000256" key="9">
    <source>
        <dbReference type="ARBA" id="ARBA00022516"/>
    </source>
</evidence>
<keyword evidence="16" id="KW-0594">Phospholipid biosynthesis</keyword>
<dbReference type="GO" id="GO:0016024">
    <property type="term" value="P:CDP-diacylglycerol biosynthetic process"/>
    <property type="evidence" value="ECO:0007669"/>
    <property type="project" value="UniProtKB-UniPathway"/>
</dbReference>
<dbReference type="OrthoDB" id="9799199at2"/>
<gene>
    <name evidence="20" type="ORF">D2V04_07155</name>
</gene>
<evidence type="ECO:0000256" key="5">
    <source>
        <dbReference type="ARBA" id="ARBA00010185"/>
    </source>
</evidence>
<evidence type="ECO:0000256" key="13">
    <source>
        <dbReference type="ARBA" id="ARBA00022989"/>
    </source>
</evidence>
<keyword evidence="8" id="KW-1003">Cell membrane</keyword>
<name>A0A418NKH6_9SPHN</name>
<feature type="transmembrane region" description="Helical" evidence="19">
    <location>
        <begin position="68"/>
        <end position="89"/>
    </location>
</feature>
<keyword evidence="21" id="KW-1185">Reference proteome</keyword>
<dbReference type="EMBL" id="QXFK01000014">
    <property type="protein sequence ID" value="RIV79724.1"/>
    <property type="molecule type" value="Genomic_DNA"/>
</dbReference>
<dbReference type="Pfam" id="PF01148">
    <property type="entry name" value="CTP_transf_1"/>
    <property type="match status" value="1"/>
</dbReference>
<evidence type="ECO:0000256" key="19">
    <source>
        <dbReference type="SAM" id="Phobius"/>
    </source>
</evidence>
<evidence type="ECO:0000256" key="6">
    <source>
        <dbReference type="ARBA" id="ARBA00012487"/>
    </source>
</evidence>
<reference evidence="20 21" key="1">
    <citation type="submission" date="2018-08" db="EMBL/GenBank/DDBJ databases">
        <title>Altererythrobacter sp.Ery1 and Ery12, the genome sequencing of novel strains in genus Alterythrobacter.</title>
        <authorList>
            <person name="Cheng H."/>
            <person name="Wu Y.-H."/>
            <person name="Fang C."/>
            <person name="Xu X.-W."/>
        </authorList>
    </citation>
    <scope>NUCLEOTIDE SEQUENCE [LARGE SCALE GENOMIC DNA]</scope>
    <source>
        <strain evidence="20 21">Ery1</strain>
    </source>
</reference>
<evidence type="ECO:0000256" key="16">
    <source>
        <dbReference type="ARBA" id="ARBA00023209"/>
    </source>
</evidence>
<keyword evidence="14" id="KW-0443">Lipid metabolism</keyword>
<comment type="caution">
    <text evidence="20">The sequence shown here is derived from an EMBL/GenBank/DDBJ whole genome shotgun (WGS) entry which is preliminary data.</text>
</comment>
<dbReference type="UniPathway" id="UPA00557">
    <property type="reaction ID" value="UER00614"/>
</dbReference>
<feature type="transmembrane region" description="Helical" evidence="19">
    <location>
        <begin position="44"/>
        <end position="61"/>
    </location>
</feature>
<keyword evidence="10 18" id="KW-0808">Transferase</keyword>
<sequence>MTGESEPVPLKTRSADLPVRLASAVVMLAVAGAAFWQGGRVFDLFVGIVALVCFAEFVVLVSRATANVPYRLAALIAGALYIGLAAGILSGAADFLIVLVLGVTIFTDTGAYFTGRVIGGPKIAPRVSPSKTWAGLLGGMAASALWVVLWVVAIDSSVSWLGPRFELGLALDAQNLGGAALLGAGLAVLAQAGDFFESWLKRRAGVKDSSHLIPGHGGVFDRIDGLLPVAIAVGVLAASVVN</sequence>
<keyword evidence="12 18" id="KW-0548">Nucleotidyltransferase</keyword>
<evidence type="ECO:0000256" key="7">
    <source>
        <dbReference type="ARBA" id="ARBA00019373"/>
    </source>
</evidence>
<comment type="similarity">
    <text evidence="5 18">Belongs to the CDS family.</text>
</comment>
<dbReference type="PROSITE" id="PS01315">
    <property type="entry name" value="CDS"/>
    <property type="match status" value="1"/>
</dbReference>
<evidence type="ECO:0000256" key="8">
    <source>
        <dbReference type="ARBA" id="ARBA00022475"/>
    </source>
</evidence>